<comment type="caution">
    <text evidence="1">The sequence shown here is derived from an EMBL/GenBank/DDBJ whole genome shotgun (WGS) entry which is preliminary data.</text>
</comment>
<dbReference type="AlphaFoldDB" id="A0A9K3D4B0"/>
<protein>
    <submittedName>
        <fullName evidence="1">Uncharacterized protein</fullName>
    </submittedName>
</protein>
<gene>
    <name evidence="1" type="ORF">KIPB_010602</name>
</gene>
<reference evidence="1 2" key="1">
    <citation type="journal article" date="2018" name="PLoS ONE">
        <title>The draft genome of Kipferlia bialata reveals reductive genome evolution in fornicate parasites.</title>
        <authorList>
            <person name="Tanifuji G."/>
            <person name="Takabayashi S."/>
            <person name="Kume K."/>
            <person name="Takagi M."/>
            <person name="Nakayama T."/>
            <person name="Kamikawa R."/>
            <person name="Inagaki Y."/>
            <person name="Hashimoto T."/>
        </authorList>
    </citation>
    <scope>NUCLEOTIDE SEQUENCE [LARGE SCALE GENOMIC DNA]</scope>
    <source>
        <strain evidence="1">NY0173</strain>
    </source>
</reference>
<dbReference type="Proteomes" id="UP000265618">
    <property type="component" value="Unassembled WGS sequence"/>
</dbReference>
<keyword evidence="2" id="KW-1185">Reference proteome</keyword>
<organism evidence="1 2">
    <name type="scientific">Kipferlia bialata</name>
    <dbReference type="NCBI Taxonomy" id="797122"/>
    <lineage>
        <taxon>Eukaryota</taxon>
        <taxon>Metamonada</taxon>
        <taxon>Carpediemonas-like organisms</taxon>
        <taxon>Kipferlia</taxon>
    </lineage>
</organism>
<name>A0A9K3D4B0_9EUKA</name>
<evidence type="ECO:0000313" key="2">
    <source>
        <dbReference type="Proteomes" id="UP000265618"/>
    </source>
</evidence>
<accession>A0A9K3D4B0</accession>
<proteinExistence type="predicted"/>
<evidence type="ECO:0000313" key="1">
    <source>
        <dbReference type="EMBL" id="GIQ88367.1"/>
    </source>
</evidence>
<dbReference type="EMBL" id="BDIP01004007">
    <property type="protein sequence ID" value="GIQ88367.1"/>
    <property type="molecule type" value="Genomic_DNA"/>
</dbReference>
<sequence>MKFEVCDRSLKVEGGRKGHFVTSKATLIEVFGEPLPEDLAPKEGIEWEVDVRYEWRLRFEDGNTAIVYDLKDDPTKAVDEDTQWYVKGERSLAVRRVVTAIERVMGHPIVAFEDHK</sequence>